<keyword evidence="2" id="KW-1133">Transmembrane helix</keyword>
<feature type="transmembrane region" description="Helical" evidence="2">
    <location>
        <begin position="348"/>
        <end position="367"/>
    </location>
</feature>
<reference evidence="4" key="1">
    <citation type="submission" date="2022-10" db="EMBL/GenBank/DDBJ databases">
        <title>Determination and structural analysis of whole genome sequence of Sarocladium strictum F4-1.</title>
        <authorList>
            <person name="Hu L."/>
            <person name="Jiang Y."/>
        </authorList>
    </citation>
    <scope>NUCLEOTIDE SEQUENCE</scope>
    <source>
        <strain evidence="4">F4-1</strain>
    </source>
</reference>
<evidence type="ECO:0000256" key="1">
    <source>
        <dbReference type="SAM" id="MobiDB-lite"/>
    </source>
</evidence>
<dbReference type="EMBL" id="JAPDFR010000001">
    <property type="protein sequence ID" value="KAK0391405.1"/>
    <property type="molecule type" value="Genomic_DNA"/>
</dbReference>
<feature type="transmembrane region" description="Helical" evidence="2">
    <location>
        <begin position="311"/>
        <end position="327"/>
    </location>
</feature>
<keyword evidence="5" id="KW-1185">Reference proteome</keyword>
<dbReference type="InterPro" id="IPR052971">
    <property type="entry name" value="TRP_calcium_channel"/>
</dbReference>
<evidence type="ECO:0000256" key="2">
    <source>
        <dbReference type="SAM" id="Phobius"/>
    </source>
</evidence>
<keyword evidence="2" id="KW-0472">Membrane</keyword>
<feature type="transmembrane region" description="Helical" evidence="2">
    <location>
        <begin position="287"/>
        <end position="305"/>
    </location>
</feature>
<feature type="transmembrane region" description="Helical" evidence="2">
    <location>
        <begin position="418"/>
        <end position="439"/>
    </location>
</feature>
<dbReference type="PANTHER" id="PTHR35859">
    <property type="entry name" value="NONSELECTIVE CATION CHANNEL PROTEIN"/>
    <property type="match status" value="1"/>
</dbReference>
<name>A0AA39GPY5_SARSR</name>
<comment type="caution">
    <text evidence="4">The sequence shown here is derived from an EMBL/GenBank/DDBJ whole genome shotgun (WGS) entry which is preliminary data.</text>
</comment>
<accession>A0AA39GPY5</accession>
<feature type="domain" description="Calcium channel YVC1-like C-terminal transmembrane" evidence="3">
    <location>
        <begin position="292"/>
        <end position="583"/>
    </location>
</feature>
<organism evidence="4 5">
    <name type="scientific">Sarocladium strictum</name>
    <name type="common">Black bundle disease fungus</name>
    <name type="synonym">Acremonium strictum</name>
    <dbReference type="NCBI Taxonomy" id="5046"/>
    <lineage>
        <taxon>Eukaryota</taxon>
        <taxon>Fungi</taxon>
        <taxon>Dikarya</taxon>
        <taxon>Ascomycota</taxon>
        <taxon>Pezizomycotina</taxon>
        <taxon>Sordariomycetes</taxon>
        <taxon>Hypocreomycetidae</taxon>
        <taxon>Hypocreales</taxon>
        <taxon>Sarocladiaceae</taxon>
        <taxon>Sarocladium</taxon>
    </lineage>
</organism>
<protein>
    <recommendedName>
        <fullName evidence="3">Calcium channel YVC1-like C-terminal transmembrane domain-containing protein</fullName>
    </recommendedName>
</protein>
<dbReference type="Pfam" id="PF23317">
    <property type="entry name" value="YVC1_C"/>
    <property type="match status" value="1"/>
</dbReference>
<gene>
    <name evidence="4" type="ORF">NLU13_0905</name>
</gene>
<feature type="transmembrane region" description="Helical" evidence="2">
    <location>
        <begin position="387"/>
        <end position="406"/>
    </location>
</feature>
<dbReference type="AlphaFoldDB" id="A0AA39GPY5"/>
<dbReference type="InterPro" id="IPR056336">
    <property type="entry name" value="YVC1_C"/>
</dbReference>
<feature type="transmembrane region" description="Helical" evidence="2">
    <location>
        <begin position="479"/>
        <end position="499"/>
    </location>
</feature>
<proteinExistence type="predicted"/>
<dbReference type="PANTHER" id="PTHR35859:SF5">
    <property type="entry name" value="ION TRANSPORT DOMAIN-CONTAINING PROTEIN"/>
    <property type="match status" value="1"/>
</dbReference>
<feature type="region of interest" description="Disordered" evidence="1">
    <location>
        <begin position="1"/>
        <end position="23"/>
    </location>
</feature>
<sequence>MPIRVKARPGPERDPSPTPMRYDYDMPDIPDNDSFRQVVKKLALYLVDAVELPSTFEQLRTTSAGASLRILVDHLSANCRNPAIVNALLALKWHYATQNDLKGLSEARANACEIVAWRYLTRLSERDAVDYCLFEIPDADDESCASRPETPQRRDEEADENAPLLNRYHSHANRNGPNRPVGSSSKRVQLLSSLSRLTNYSEDTSDNSTDPINAFVGLNALEIAAVANAKRFLSQHIVQKIVTGIWNGDIVYWESLSVHSQKAPRFYNPHTMDPFSRLRVPKYLKTWEVFFFATFLVLYYLVLITRDNTHLTVPEVLLFIWIGAFCYDELSEWLDAGSIFYATDVWNIFDLAIIGIAVAFAILRVIGVTTGNNDLSERAFDVLALEALFMVPRICSILSLSPYWGTLIPCLKEMGKDFLKFMILVVIIYLGFLTTFSLVGRENFALGRMTWILTKIFFGSSSTGFDIMNEIDPFFGPPLMIIFITLSSILLMGSLTGMLSNSFSRVITHAREEYLYVYSVYVLEASTSNRLTHFYPPFNLIALVVFRPWRLIFANDDKFRAGRIWLLKMTHFPIVGIIKLYEVVRYKVSEDDFAGFKGPKMTISPANLKGRPVTPHRQTGATTQAFLESQASLRRAGRQPGSIREDDGMDEPTAVETQIQELSKKIENLTALVVAMQQTQGASATSH</sequence>
<dbReference type="Proteomes" id="UP001175261">
    <property type="component" value="Unassembled WGS sequence"/>
</dbReference>
<evidence type="ECO:0000313" key="4">
    <source>
        <dbReference type="EMBL" id="KAK0391405.1"/>
    </source>
</evidence>
<feature type="region of interest" description="Disordered" evidence="1">
    <location>
        <begin position="141"/>
        <end position="162"/>
    </location>
</feature>
<evidence type="ECO:0000313" key="5">
    <source>
        <dbReference type="Proteomes" id="UP001175261"/>
    </source>
</evidence>
<feature type="region of interest" description="Disordered" evidence="1">
    <location>
        <begin position="630"/>
        <end position="651"/>
    </location>
</feature>
<evidence type="ECO:0000259" key="3">
    <source>
        <dbReference type="Pfam" id="PF23317"/>
    </source>
</evidence>
<keyword evidence="2" id="KW-0812">Transmembrane</keyword>